<dbReference type="EMBL" id="JAJBMB010000002">
    <property type="protein sequence ID" value="MCB5445276.1"/>
    <property type="molecule type" value="Genomic_DNA"/>
</dbReference>
<dbReference type="EMBL" id="CACRUE010000031">
    <property type="protein sequence ID" value="VYU22720.1"/>
    <property type="molecule type" value="Genomic_DNA"/>
</dbReference>
<gene>
    <name evidence="2" type="ORF">IBLFYP30_02069</name>
    <name evidence="1" type="ORF">LIP50_03560</name>
</gene>
<accession>A0A6N3D151</accession>
<reference evidence="1 3" key="2">
    <citation type="submission" date="2021-10" db="EMBL/GenBank/DDBJ databases">
        <title>Collection of gut derived symbiotic bacterial strains cultured from healthy donors.</title>
        <authorList>
            <person name="Lin H."/>
            <person name="Littmann E."/>
            <person name="Claire K."/>
            <person name="Pamer E."/>
        </authorList>
    </citation>
    <scope>NUCLEOTIDE SEQUENCE [LARGE SCALE GENOMIC DNA]</scope>
    <source>
        <strain evidence="1 3">MSK.17.68</strain>
    </source>
</reference>
<proteinExistence type="predicted"/>
<dbReference type="Proteomes" id="UP001299409">
    <property type="component" value="Unassembled WGS sequence"/>
</dbReference>
<evidence type="ECO:0000313" key="1">
    <source>
        <dbReference type="EMBL" id="MCB5445276.1"/>
    </source>
</evidence>
<keyword evidence="3" id="KW-1185">Reference proteome</keyword>
<name>A0A6N3D151_9FIRM</name>
<sequence length="922" mass="109778">MVKIEKYNKLKELYKKYIIPVYKNRNFSKDDLNSRIKNICKKLKLKFTEEDGIITVEDNVMKVIEKSFVTRYKFSKNEITLYSVDEVELILNIGKHLSSRLIRENYACTAYGKDYAYTEKIDEIKLLLDEYKGLSYLIQVIQEEEDMEYISEKLMKNYIIKYCDKINNPLKKEKLYKLKDLPKVIKHLNEIINNRKQKQNRNQVLYRKTFGKKIENVDKQYIEQNYYTKEELTKIFSLKDLKNIEEKIGFYYISSKKFYKKQEIDLMIKNINDNFIPLIYIRKHFNISHTSIINFVNELDIKLYAAENILGFSCLVKPREATKNLKFIKKDDSEILYKHIKEKTEKRLLIDNTKDRYSRYLLKRKNIEIHKNIENTIIHYNKFVLERLEKTTKEESSFVGVYKILCENLYKEITLYNDKEIKSLLQKASYIEYEREMSLFLNYTKENYLTKYNEVYVYSNFSKTRIEPYTKQQWLNFGKLIFDMNSTSFKTQLNKAIDCREYCGVWFYSAFHYICTWRRGDILTKIPNPKLEILGLDEFKFIETVKNGLFDINMAQCLVNELIKEIKSFNKSPGKTTNNARVAKAFLKIVVHEDYTFIIGLLLGLCEVHRRLDLKHIQSILYKDMIAKYENYIGVFGNKYLEIFGEKSFSNVKAIKAHLQYGKILIDSPCNDHIMGIYSNYNLMSILKSHSRTDITNEISNTTEIYLMSELNEFDFDKVMLCIEKRGIFGCLYHLMAQIVLDKNYLMEPVESQNNLIFEHLKLDSPIQVEKISKAIYDNKIKAKYVLDQIIKNKKIQDKEDIKKILISLANGEYPSKMEYSQCILKSIDKRKCAYPSKIDCIGCEYLIPEILFLMEFNNSLNILLKNLEDAYYSFDKQRYLYMFQNKYIPTLIEAISVFGIDRIDLFIDRKSFYKKIKDLNI</sequence>
<evidence type="ECO:0000313" key="2">
    <source>
        <dbReference type="EMBL" id="VYU22720.1"/>
    </source>
</evidence>
<protein>
    <submittedName>
        <fullName evidence="2">Uncharacterized protein</fullName>
    </submittedName>
</protein>
<evidence type="ECO:0000313" key="3">
    <source>
        <dbReference type="Proteomes" id="UP001299409"/>
    </source>
</evidence>
<dbReference type="AlphaFoldDB" id="A0A6N3D151"/>
<dbReference type="RefSeq" id="WP_024047817.1">
    <property type="nucleotide sequence ID" value="NZ_CACRUE010000031.1"/>
</dbReference>
<organism evidence="2">
    <name type="scientific">Intestinibacter bartlettii</name>
    <dbReference type="NCBI Taxonomy" id="261299"/>
    <lineage>
        <taxon>Bacteria</taxon>
        <taxon>Bacillati</taxon>
        <taxon>Bacillota</taxon>
        <taxon>Clostridia</taxon>
        <taxon>Peptostreptococcales</taxon>
        <taxon>Peptostreptococcaceae</taxon>
        <taxon>Intestinibacter</taxon>
    </lineage>
</organism>
<reference evidence="2" key="1">
    <citation type="submission" date="2019-11" db="EMBL/GenBank/DDBJ databases">
        <authorList>
            <person name="Feng L."/>
        </authorList>
    </citation>
    <scope>NUCLEOTIDE SEQUENCE</scope>
    <source>
        <strain evidence="2">IbartlettiiLFYP30</strain>
    </source>
</reference>